<evidence type="ECO:0000313" key="3">
    <source>
        <dbReference type="Proteomes" id="UP001500456"/>
    </source>
</evidence>
<name>A0ABP7REF1_9ACTN</name>
<reference evidence="3" key="1">
    <citation type="journal article" date="2019" name="Int. J. Syst. Evol. Microbiol.">
        <title>The Global Catalogue of Microorganisms (GCM) 10K type strain sequencing project: providing services to taxonomists for standard genome sequencing and annotation.</title>
        <authorList>
            <consortium name="The Broad Institute Genomics Platform"/>
            <consortium name="The Broad Institute Genome Sequencing Center for Infectious Disease"/>
            <person name="Wu L."/>
            <person name="Ma J."/>
        </authorList>
    </citation>
    <scope>NUCLEOTIDE SEQUENCE [LARGE SCALE GENOMIC DNA]</scope>
    <source>
        <strain evidence="3">JCM 16924</strain>
    </source>
</reference>
<keyword evidence="3" id="KW-1185">Reference proteome</keyword>
<proteinExistence type="predicted"/>
<gene>
    <name evidence="2" type="ORF">GCM10022232_36220</name>
</gene>
<organism evidence="2 3">
    <name type="scientific">Streptomyces plumbiresistens</name>
    <dbReference type="NCBI Taxonomy" id="511811"/>
    <lineage>
        <taxon>Bacteria</taxon>
        <taxon>Bacillati</taxon>
        <taxon>Actinomycetota</taxon>
        <taxon>Actinomycetes</taxon>
        <taxon>Kitasatosporales</taxon>
        <taxon>Streptomycetaceae</taxon>
        <taxon>Streptomyces</taxon>
    </lineage>
</organism>
<protein>
    <submittedName>
        <fullName evidence="2">Uncharacterized protein</fullName>
    </submittedName>
</protein>
<dbReference type="Proteomes" id="UP001500456">
    <property type="component" value="Unassembled WGS sequence"/>
</dbReference>
<feature type="region of interest" description="Disordered" evidence="1">
    <location>
        <begin position="64"/>
        <end position="85"/>
    </location>
</feature>
<dbReference type="EMBL" id="BAAAZX010000009">
    <property type="protein sequence ID" value="GAA3996276.1"/>
    <property type="molecule type" value="Genomic_DNA"/>
</dbReference>
<comment type="caution">
    <text evidence="2">The sequence shown here is derived from an EMBL/GenBank/DDBJ whole genome shotgun (WGS) entry which is preliminary data.</text>
</comment>
<evidence type="ECO:0000313" key="2">
    <source>
        <dbReference type="EMBL" id="GAA3996276.1"/>
    </source>
</evidence>
<evidence type="ECO:0000256" key="1">
    <source>
        <dbReference type="SAM" id="MobiDB-lite"/>
    </source>
</evidence>
<accession>A0ABP7REF1</accession>
<sequence length="85" mass="9279">MPQAPAQPGLRLAVTAALAGRAVDGDCHWSDTFFDTFFGTFFNTSFDTFWKIFGPHGPHCLLTGRWPPDPSPGSRGIRRPLGVTC</sequence>